<keyword evidence="1" id="KW-0808">Transferase</keyword>
<evidence type="ECO:0000313" key="2">
    <source>
        <dbReference type="EMBL" id="PWD98191.1"/>
    </source>
</evidence>
<evidence type="ECO:0000313" key="3">
    <source>
        <dbReference type="Proteomes" id="UP000244956"/>
    </source>
</evidence>
<sequence>MSTIDLYNMNALACSKSTTKRYSTSFSLGIKLLAPEVREAVYAIYGFVRFADEIVDTFHNHNKAELLQRFRKETYMAIDEGISTNPILHSFQMAVNKYSIDNELIEAFFESMAMDLDYKKYDRQNFISYIYGSAEVVGLMCLRVFYKNDPDGYEALKHPARKLGEAFQKVNFLRDVQSDLEERGRTYFPGVDLFNFSLVQKEKIEKEIEQDFKEAYKGIVKLKKEARLGVYIAYIYYLKLFRKIKETPPKTIMHRRIRVSNWVKMGLLFQGVMKHEFGQV</sequence>
<dbReference type="SFLD" id="SFLDG01018">
    <property type="entry name" value="Squalene/Phytoene_Synthase_Lik"/>
    <property type="match status" value="1"/>
</dbReference>
<dbReference type="SFLD" id="SFLDG01212">
    <property type="entry name" value="Phytoene_synthase_like"/>
    <property type="match status" value="1"/>
</dbReference>
<organism evidence="2 3">
    <name type="scientific">Marinilabilia rubra</name>
    <dbReference type="NCBI Taxonomy" id="2162893"/>
    <lineage>
        <taxon>Bacteria</taxon>
        <taxon>Pseudomonadati</taxon>
        <taxon>Bacteroidota</taxon>
        <taxon>Bacteroidia</taxon>
        <taxon>Marinilabiliales</taxon>
        <taxon>Marinilabiliaceae</taxon>
        <taxon>Marinilabilia</taxon>
    </lineage>
</organism>
<dbReference type="Pfam" id="PF00494">
    <property type="entry name" value="SQS_PSY"/>
    <property type="match status" value="1"/>
</dbReference>
<dbReference type="PANTHER" id="PTHR31480">
    <property type="entry name" value="BIFUNCTIONAL LYCOPENE CYCLASE/PHYTOENE SYNTHASE"/>
    <property type="match status" value="1"/>
</dbReference>
<comment type="caution">
    <text evidence="2">The sequence shown here is derived from an EMBL/GenBank/DDBJ whole genome shotgun (WGS) entry which is preliminary data.</text>
</comment>
<dbReference type="EMBL" id="QEWP01000018">
    <property type="protein sequence ID" value="PWD98191.1"/>
    <property type="molecule type" value="Genomic_DNA"/>
</dbReference>
<dbReference type="Gene3D" id="1.10.600.10">
    <property type="entry name" value="Farnesyl Diphosphate Synthase"/>
    <property type="match status" value="1"/>
</dbReference>
<dbReference type="SUPFAM" id="SSF48576">
    <property type="entry name" value="Terpenoid synthases"/>
    <property type="match status" value="1"/>
</dbReference>
<dbReference type="GO" id="GO:0051996">
    <property type="term" value="F:squalene synthase [NAD(P)H] activity"/>
    <property type="evidence" value="ECO:0007669"/>
    <property type="project" value="InterPro"/>
</dbReference>
<dbReference type="OrthoDB" id="9787280at2"/>
<dbReference type="RefSeq" id="WP_109265685.1">
    <property type="nucleotide sequence ID" value="NZ_QEWP01000018.1"/>
</dbReference>
<dbReference type="PROSITE" id="PS01045">
    <property type="entry name" value="SQUALEN_PHYTOEN_SYN_2"/>
    <property type="match status" value="1"/>
</dbReference>
<keyword evidence="3" id="KW-1185">Reference proteome</keyword>
<dbReference type="GO" id="GO:0016117">
    <property type="term" value="P:carotenoid biosynthetic process"/>
    <property type="evidence" value="ECO:0007669"/>
    <property type="project" value="UniProtKB-ARBA"/>
</dbReference>
<dbReference type="AlphaFoldDB" id="A0A2U2B538"/>
<dbReference type="GO" id="GO:0004311">
    <property type="term" value="F:geranylgeranyl diphosphate synthase activity"/>
    <property type="evidence" value="ECO:0007669"/>
    <property type="project" value="InterPro"/>
</dbReference>
<dbReference type="InterPro" id="IPR019845">
    <property type="entry name" value="Squalene/phytoene_synthase_CS"/>
</dbReference>
<dbReference type="InterPro" id="IPR044843">
    <property type="entry name" value="Trans_IPPS_bact-type"/>
</dbReference>
<dbReference type="CDD" id="cd00683">
    <property type="entry name" value="Trans_IPPS_HH"/>
    <property type="match status" value="1"/>
</dbReference>
<reference evidence="2 3" key="1">
    <citation type="submission" date="2018-05" db="EMBL/GenBank/DDBJ databases">
        <title>Marinilabilia rubrum sp. nov., isolated from saltern sediment.</title>
        <authorList>
            <person name="Zhang R."/>
        </authorList>
    </citation>
    <scope>NUCLEOTIDE SEQUENCE [LARGE SCALE GENOMIC DNA]</scope>
    <source>
        <strain evidence="2 3">WTE16</strain>
    </source>
</reference>
<gene>
    <name evidence="2" type="ORF">DDZ16_17010</name>
</gene>
<dbReference type="InterPro" id="IPR033904">
    <property type="entry name" value="Trans_IPPS_HH"/>
</dbReference>
<dbReference type="SFLD" id="SFLDS00005">
    <property type="entry name" value="Isoprenoid_Synthase_Type_I"/>
    <property type="match status" value="1"/>
</dbReference>
<evidence type="ECO:0000256" key="1">
    <source>
        <dbReference type="ARBA" id="ARBA00022679"/>
    </source>
</evidence>
<accession>A0A2U2B538</accession>
<dbReference type="InterPro" id="IPR002060">
    <property type="entry name" value="Squ/phyt_synthse"/>
</dbReference>
<name>A0A2U2B538_9BACT</name>
<dbReference type="InterPro" id="IPR008949">
    <property type="entry name" value="Isoprenoid_synthase_dom_sf"/>
</dbReference>
<proteinExistence type="predicted"/>
<protein>
    <submittedName>
        <fullName evidence="2">Phytoene synthase</fullName>
    </submittedName>
</protein>
<dbReference type="Proteomes" id="UP000244956">
    <property type="component" value="Unassembled WGS sequence"/>
</dbReference>